<organism evidence="1">
    <name type="scientific">marine sediment metagenome</name>
    <dbReference type="NCBI Taxonomy" id="412755"/>
    <lineage>
        <taxon>unclassified sequences</taxon>
        <taxon>metagenomes</taxon>
        <taxon>ecological metagenomes</taxon>
    </lineage>
</organism>
<accession>A0A0F8WSQ7</accession>
<dbReference type="EMBL" id="LAZR01063221">
    <property type="protein sequence ID" value="KKK59927.1"/>
    <property type="molecule type" value="Genomic_DNA"/>
</dbReference>
<name>A0A0F8WSQ7_9ZZZZ</name>
<dbReference type="AlphaFoldDB" id="A0A0F8WSQ7"/>
<reference evidence="1" key="1">
    <citation type="journal article" date="2015" name="Nature">
        <title>Complex archaea that bridge the gap between prokaryotes and eukaryotes.</title>
        <authorList>
            <person name="Spang A."/>
            <person name="Saw J.H."/>
            <person name="Jorgensen S.L."/>
            <person name="Zaremba-Niedzwiedzka K."/>
            <person name="Martijn J."/>
            <person name="Lind A.E."/>
            <person name="van Eijk R."/>
            <person name="Schleper C."/>
            <person name="Guy L."/>
            <person name="Ettema T.J."/>
        </authorList>
    </citation>
    <scope>NUCLEOTIDE SEQUENCE</scope>
</reference>
<proteinExistence type="predicted"/>
<comment type="caution">
    <text evidence="1">The sequence shown here is derived from an EMBL/GenBank/DDBJ whole genome shotgun (WGS) entry which is preliminary data.</text>
</comment>
<sequence>WEAERTRAQERLDTRRANQLQLPFFFIRVAESHLPPGLYEEIKDQAALELHDALEQVAMSPSE</sequence>
<evidence type="ECO:0000313" key="1">
    <source>
        <dbReference type="EMBL" id="KKK59927.1"/>
    </source>
</evidence>
<protein>
    <submittedName>
        <fullName evidence="1">Uncharacterized protein</fullName>
    </submittedName>
</protein>
<feature type="non-terminal residue" evidence="1">
    <location>
        <position position="1"/>
    </location>
</feature>
<gene>
    <name evidence="1" type="ORF">LCGC14_3029440</name>
</gene>